<dbReference type="Proteomes" id="UP001212997">
    <property type="component" value="Unassembled WGS sequence"/>
</dbReference>
<dbReference type="InterPro" id="IPR011333">
    <property type="entry name" value="SKP1/BTB/POZ_sf"/>
</dbReference>
<evidence type="ECO:0000313" key="3">
    <source>
        <dbReference type="Proteomes" id="UP001212997"/>
    </source>
</evidence>
<evidence type="ECO:0000313" key="2">
    <source>
        <dbReference type="EMBL" id="KAJ3480142.1"/>
    </source>
</evidence>
<gene>
    <name evidence="2" type="ORF">NLI96_g8561</name>
</gene>
<protein>
    <recommendedName>
        <fullName evidence="1">BTB domain-containing protein</fullName>
    </recommendedName>
</protein>
<comment type="caution">
    <text evidence="2">The sequence shown here is derived from an EMBL/GenBank/DDBJ whole genome shotgun (WGS) entry which is preliminary data.</text>
</comment>
<name>A0AAD5UX57_9APHY</name>
<dbReference type="SUPFAM" id="SSF54695">
    <property type="entry name" value="POZ domain"/>
    <property type="match status" value="1"/>
</dbReference>
<accession>A0AAD5UX57</accession>
<organism evidence="2 3">
    <name type="scientific">Meripilus lineatus</name>
    <dbReference type="NCBI Taxonomy" id="2056292"/>
    <lineage>
        <taxon>Eukaryota</taxon>
        <taxon>Fungi</taxon>
        <taxon>Dikarya</taxon>
        <taxon>Basidiomycota</taxon>
        <taxon>Agaricomycotina</taxon>
        <taxon>Agaricomycetes</taxon>
        <taxon>Polyporales</taxon>
        <taxon>Meripilaceae</taxon>
        <taxon>Meripilus</taxon>
    </lineage>
</organism>
<reference evidence="2" key="1">
    <citation type="submission" date="2022-07" db="EMBL/GenBank/DDBJ databases">
        <title>Genome Sequence of Physisporinus lineatus.</title>
        <authorList>
            <person name="Buettner E."/>
        </authorList>
    </citation>
    <scope>NUCLEOTIDE SEQUENCE</scope>
    <source>
        <strain evidence="2">VT162</strain>
    </source>
</reference>
<proteinExistence type="predicted"/>
<dbReference type="Gene3D" id="3.30.710.10">
    <property type="entry name" value="Potassium Channel Kv1.1, Chain A"/>
    <property type="match status" value="1"/>
</dbReference>
<feature type="domain" description="BTB" evidence="1">
    <location>
        <begin position="21"/>
        <end position="127"/>
    </location>
</feature>
<dbReference type="Pfam" id="PF00651">
    <property type="entry name" value="BTB"/>
    <property type="match status" value="1"/>
</dbReference>
<evidence type="ECO:0000259" key="1">
    <source>
        <dbReference type="SMART" id="SM00225"/>
    </source>
</evidence>
<keyword evidence="3" id="KW-1185">Reference proteome</keyword>
<dbReference type="EMBL" id="JANAWD010000393">
    <property type="protein sequence ID" value="KAJ3480142.1"/>
    <property type="molecule type" value="Genomic_DNA"/>
</dbReference>
<dbReference type="SMART" id="SM00225">
    <property type="entry name" value="BTB"/>
    <property type="match status" value="1"/>
</dbReference>
<dbReference type="InterPro" id="IPR000210">
    <property type="entry name" value="BTB/POZ_dom"/>
</dbReference>
<sequence length="370" mass="42136">MSGNQRLPAATPHSDIWFPDGNIVIIAGQSAFKVHQGQLGRHSEVFQDLFLVPQPLDLQSFDGCPWVELYDTPSDVFHLLSALYDGLYLDNPIPDEFPKVAAVLRLSTKYLIAHLRKRCMQRLQQDWPSTLANWDHRERLATEPAGRYSPRDYYPHPLLIIDLARELSLPELLPAAYYDLSRYGPRRIVSGTPTPFPVIRPPQESDSSKLESEETTTLLVLKHDDLKLVFQGRESGQRYIAKFIDEQLVSRPLSADCQNRHVDAGRVCRESSYYVMLNILRAVGGISHGRDADPLFTLTQVVDMLSRTDFTDGVRQCGLKMCSACKVDLSECVDKARNEVWDMFPEWFKLPAWKDSEPEVSEEKGSEVRM</sequence>
<dbReference type="AlphaFoldDB" id="A0AAD5UX57"/>